<evidence type="ECO:0000256" key="4">
    <source>
        <dbReference type="ARBA" id="ARBA00022692"/>
    </source>
</evidence>
<dbReference type="EMBL" id="JABWRJ010000002">
    <property type="protein sequence ID" value="MBC3444783.1"/>
    <property type="molecule type" value="Genomic_DNA"/>
</dbReference>
<dbReference type="RefSeq" id="WP_186732081.1">
    <property type="nucleotide sequence ID" value="NZ_JABWRJ020000002.1"/>
</dbReference>
<dbReference type="InterPro" id="IPR003667">
    <property type="entry name" value="NqrDE/RnfAE"/>
</dbReference>
<evidence type="ECO:0000256" key="7">
    <source>
        <dbReference type="ARBA" id="ARBA00023136"/>
    </source>
</evidence>
<feature type="transmembrane region" description="Helical" evidence="8">
    <location>
        <begin position="63"/>
        <end position="83"/>
    </location>
</feature>
<reference evidence="9" key="2">
    <citation type="submission" date="2020-07" db="EMBL/GenBank/DDBJ databases">
        <authorList>
            <person name="Lood C."/>
            <person name="Girard L."/>
        </authorList>
    </citation>
    <scope>NUCLEOTIDE SEQUENCE</scope>
    <source>
        <strain evidence="9">BW13M1</strain>
    </source>
</reference>
<accession>A0A923G859</accession>
<evidence type="ECO:0000256" key="2">
    <source>
        <dbReference type="ARBA" id="ARBA00022448"/>
    </source>
</evidence>
<dbReference type="GO" id="GO:0012505">
    <property type="term" value="C:endomembrane system"/>
    <property type="evidence" value="ECO:0007669"/>
    <property type="project" value="UniProtKB-SubCell"/>
</dbReference>
<keyword evidence="2" id="KW-0813">Transport</keyword>
<dbReference type="GO" id="GO:0005886">
    <property type="term" value="C:plasma membrane"/>
    <property type="evidence" value="ECO:0007669"/>
    <property type="project" value="TreeGrafter"/>
</dbReference>
<keyword evidence="3" id="KW-1003">Cell membrane</keyword>
<feature type="transmembrane region" description="Helical" evidence="8">
    <location>
        <begin position="31"/>
        <end position="51"/>
    </location>
</feature>
<feature type="transmembrane region" description="Helical" evidence="8">
    <location>
        <begin position="120"/>
        <end position="141"/>
    </location>
</feature>
<keyword evidence="6 8" id="KW-1133">Transmembrane helix</keyword>
<comment type="caution">
    <text evidence="9">The sequence shown here is derived from an EMBL/GenBank/DDBJ whole genome shotgun (WGS) entry which is preliminary data.</text>
</comment>
<evidence type="ECO:0000256" key="1">
    <source>
        <dbReference type="ARBA" id="ARBA00004127"/>
    </source>
</evidence>
<feature type="transmembrane region" description="Helical" evidence="8">
    <location>
        <begin position="161"/>
        <end position="180"/>
    </location>
</feature>
<organism evidence="9">
    <name type="scientific">Pseudomonas peradeniyensis</name>
    <dbReference type="NCBI Taxonomy" id="2745488"/>
    <lineage>
        <taxon>Bacteria</taxon>
        <taxon>Pseudomonadati</taxon>
        <taxon>Pseudomonadota</taxon>
        <taxon>Gammaproteobacteria</taxon>
        <taxon>Pseudomonadales</taxon>
        <taxon>Pseudomonadaceae</taxon>
        <taxon>Pseudomonas</taxon>
    </lineage>
</organism>
<evidence type="ECO:0000256" key="8">
    <source>
        <dbReference type="SAM" id="Phobius"/>
    </source>
</evidence>
<evidence type="ECO:0000256" key="3">
    <source>
        <dbReference type="ARBA" id="ARBA00022519"/>
    </source>
</evidence>
<dbReference type="PANTHER" id="PTHR30335">
    <property type="entry name" value="INTEGRAL MEMBRANE PROTEIN OF SOXR-REDUCING COMPLEX"/>
    <property type="match status" value="1"/>
</dbReference>
<name>A0A923G859_9PSED</name>
<keyword evidence="5" id="KW-1278">Translocase</keyword>
<dbReference type="AlphaFoldDB" id="A0A923G859"/>
<sequence>MSDYVLILVSAALVNHLVLQAEPVERARLHALGLCSALLILVALPVGVWLHRQFLLPLGLQDLQLFIFLPLLAALAWTLPNLLRRFRPDWPLHDLQPQLSANAVLLGLLLLLGSDSVDGWGILAWAIVGALGFWLALVLYADLDARCRHAEMPAALRGLPVQLIGAGVMAMAFSGLNGLFTQ</sequence>
<keyword evidence="4 8" id="KW-0812">Transmembrane</keyword>
<comment type="subcellular location">
    <subcellularLocation>
        <location evidence="1">Endomembrane system</location>
        <topology evidence="1">Multi-pass membrane protein</topology>
    </subcellularLocation>
</comment>
<proteinExistence type="predicted"/>
<dbReference type="InterPro" id="IPR050133">
    <property type="entry name" value="NqrDE/RnfAE_oxidrdctase"/>
</dbReference>
<dbReference type="Pfam" id="PF02508">
    <property type="entry name" value="Rnf-Nqr"/>
    <property type="match status" value="1"/>
</dbReference>
<evidence type="ECO:0000313" key="9">
    <source>
        <dbReference type="EMBL" id="MBC3444783.1"/>
    </source>
</evidence>
<evidence type="ECO:0000256" key="5">
    <source>
        <dbReference type="ARBA" id="ARBA00022967"/>
    </source>
</evidence>
<protein>
    <submittedName>
        <fullName evidence="9">Electron transporter RnfA</fullName>
    </submittedName>
</protein>
<feature type="transmembrane region" description="Helical" evidence="8">
    <location>
        <begin position="95"/>
        <end position="113"/>
    </location>
</feature>
<keyword evidence="7 8" id="KW-0472">Membrane</keyword>
<gene>
    <name evidence="9" type="ORF">HU751_03310</name>
</gene>
<keyword evidence="3" id="KW-0997">Cell inner membrane</keyword>
<dbReference type="PIRSF" id="PIRSF006102">
    <property type="entry name" value="NQR_DE"/>
    <property type="match status" value="1"/>
</dbReference>
<dbReference type="PANTHER" id="PTHR30335:SF0">
    <property type="entry name" value="ION-TRANSLOCATING OXIDOREDUCTASE COMPLEX SUBUNIT A"/>
    <property type="match status" value="1"/>
</dbReference>
<reference evidence="9" key="1">
    <citation type="journal article" date="2020" name="Microorganisms">
        <title>Reliable Identification of Environmental Pseudomonas Isolates Using the rpoD Gene.</title>
        <authorList>
            <consortium name="The Broad Institute Genome Sequencing Platform"/>
            <person name="Girard L."/>
            <person name="Lood C."/>
            <person name="Rokni-Zadeh H."/>
            <person name="van Noort V."/>
            <person name="Lavigne R."/>
            <person name="De Mot R."/>
        </authorList>
    </citation>
    <scope>NUCLEOTIDE SEQUENCE</scope>
    <source>
        <strain evidence="9">BW13M1</strain>
    </source>
</reference>
<evidence type="ECO:0000256" key="6">
    <source>
        <dbReference type="ARBA" id="ARBA00022989"/>
    </source>
</evidence>